<keyword evidence="1" id="KW-0067">ATP-binding</keyword>
<keyword evidence="1" id="KW-0547">Nucleotide-binding</keyword>
<comment type="catalytic activity">
    <reaction evidence="1">
        <text>ATP + H2O = ADP + phosphate + H(+)</text>
        <dbReference type="Rhea" id="RHEA:13065"/>
        <dbReference type="ChEBI" id="CHEBI:15377"/>
        <dbReference type="ChEBI" id="CHEBI:15378"/>
        <dbReference type="ChEBI" id="CHEBI:30616"/>
        <dbReference type="ChEBI" id="CHEBI:43474"/>
        <dbReference type="ChEBI" id="CHEBI:456216"/>
        <dbReference type="EC" id="5.6.2.3"/>
    </reaction>
</comment>
<dbReference type="SUPFAM" id="SSF52540">
    <property type="entry name" value="P-loop containing nucleoside triphosphate hydrolases"/>
    <property type="match status" value="1"/>
</dbReference>
<evidence type="ECO:0000256" key="1">
    <source>
        <dbReference type="RuleBase" id="RU363044"/>
    </source>
</evidence>
<comment type="cofactor">
    <cofactor evidence="1">
        <name>Mg(2+)</name>
        <dbReference type="ChEBI" id="CHEBI:18420"/>
    </cofactor>
</comment>
<keyword evidence="1" id="KW-0378">Hydrolase</keyword>
<dbReference type="EMBL" id="BQNB010017213">
    <property type="protein sequence ID" value="GJT60585.1"/>
    <property type="molecule type" value="Genomic_DNA"/>
</dbReference>
<dbReference type="InterPro" id="IPR010285">
    <property type="entry name" value="DNA_helicase_pif1-like_DEAD"/>
</dbReference>
<name>A0ABQ5FCB1_9ASTR</name>
<keyword evidence="1" id="KW-0227">DNA damage</keyword>
<dbReference type="InterPro" id="IPR027417">
    <property type="entry name" value="P-loop_NTPase"/>
</dbReference>
<sequence length="625" mass="69771">MDEKHQSQMRKARKDILDDKKHTSNTKSNTSENHVPRDPFPALRKRGRPPLYDISNLASHGTNANTQSCGLTESPNVLSNTTSNNNENHVSRNSYPPLRKRGRPPKYNISNVALHGSITDTPNVSYTQIRNMSPVTPNGNSSGSCVSTQTNSQSKSKSKRKILQNGNDIDTTYQTTVNFKTYRSNVTNHSFPTSSSMTKDANDNTSVSSRKHNLRSNKVLLSDIPILDFDVPGDDECEIGPRNPYVGVSEEYLDHGDPKNICGACDAVLWDAEARLKRPYHGKWCYSLCYFYGKVQLPELKEPPPTLLNLFRGNYSSSKNFIKNIRAYNMMFSFTSMGGKVDHSVNIGKGPYCFRLHGQNYHRLGSLLPVNDAKPKFSQLYVYDTDNENQNRISAVRSGSSTRNNNGDSIDPQITEALRTTFDENNELNKGGVFFLYGYGGTGKTYIWKTLSAAIRSKGEIVLNVASSGIASLLLPGGRTAHSRFGIPINIDETSFCLITYGTDLAALLNKTKLIIWDEAPMMNKHCFEALDRTLRDILRGSNTNSLNIPFGGKVIVFGRDFRQILLVIIGGTRQDIMHASLNSSYLWDHIHVLRLTKNMRLRAGAGSSNMDDIKEFSDWILKVG</sequence>
<keyword evidence="5" id="KW-1185">Reference proteome</keyword>
<keyword evidence="1" id="KW-0233">DNA recombination</keyword>
<feature type="compositionally biased region" description="Polar residues" evidence="2">
    <location>
        <begin position="118"/>
        <end position="151"/>
    </location>
</feature>
<feature type="domain" description="DNA helicase Pif1-like DEAD-box helicase" evidence="3">
    <location>
        <begin position="427"/>
        <end position="625"/>
    </location>
</feature>
<reference evidence="4" key="1">
    <citation type="journal article" date="2022" name="Int. J. Mol. Sci.">
        <title>Draft Genome of Tanacetum Coccineum: Genomic Comparison of Closely Related Tanacetum-Family Plants.</title>
        <authorList>
            <person name="Yamashiro T."/>
            <person name="Shiraishi A."/>
            <person name="Nakayama K."/>
            <person name="Satake H."/>
        </authorList>
    </citation>
    <scope>NUCLEOTIDE SEQUENCE</scope>
</reference>
<gene>
    <name evidence="4" type="ORF">Tco_1004118</name>
</gene>
<dbReference type="Proteomes" id="UP001151760">
    <property type="component" value="Unassembled WGS sequence"/>
</dbReference>
<dbReference type="PANTHER" id="PTHR10492">
    <property type="match status" value="1"/>
</dbReference>
<feature type="compositionally biased region" description="Polar residues" evidence="2">
    <location>
        <begin position="56"/>
        <end position="94"/>
    </location>
</feature>
<evidence type="ECO:0000313" key="4">
    <source>
        <dbReference type="EMBL" id="GJT60585.1"/>
    </source>
</evidence>
<comment type="caution">
    <text evidence="4">The sequence shown here is derived from an EMBL/GenBank/DDBJ whole genome shotgun (WGS) entry which is preliminary data.</text>
</comment>
<feature type="compositionally biased region" description="Polar residues" evidence="2">
    <location>
        <begin position="190"/>
        <end position="208"/>
    </location>
</feature>
<evidence type="ECO:0000259" key="3">
    <source>
        <dbReference type="Pfam" id="PF05970"/>
    </source>
</evidence>
<keyword evidence="1" id="KW-0234">DNA repair</keyword>
<feature type="region of interest" description="Disordered" evidence="2">
    <location>
        <begin position="190"/>
        <end position="210"/>
    </location>
</feature>
<keyword evidence="1" id="KW-0347">Helicase</keyword>
<evidence type="ECO:0000256" key="2">
    <source>
        <dbReference type="SAM" id="MobiDB-lite"/>
    </source>
</evidence>
<feature type="region of interest" description="Disordered" evidence="2">
    <location>
        <begin position="1"/>
        <end position="166"/>
    </location>
</feature>
<dbReference type="Pfam" id="PF05970">
    <property type="entry name" value="PIF1"/>
    <property type="match status" value="1"/>
</dbReference>
<accession>A0ABQ5FCB1</accession>
<dbReference type="PANTHER" id="PTHR10492:SF101">
    <property type="entry name" value="ATP-DEPENDENT DNA HELICASE"/>
    <property type="match status" value="1"/>
</dbReference>
<dbReference type="EC" id="5.6.2.3" evidence="1"/>
<feature type="non-terminal residue" evidence="4">
    <location>
        <position position="625"/>
    </location>
</feature>
<protein>
    <recommendedName>
        <fullName evidence="1">ATP-dependent DNA helicase</fullName>
        <ecNumber evidence="1">5.6.2.3</ecNumber>
    </recommendedName>
</protein>
<organism evidence="4 5">
    <name type="scientific">Tanacetum coccineum</name>
    <dbReference type="NCBI Taxonomy" id="301880"/>
    <lineage>
        <taxon>Eukaryota</taxon>
        <taxon>Viridiplantae</taxon>
        <taxon>Streptophyta</taxon>
        <taxon>Embryophyta</taxon>
        <taxon>Tracheophyta</taxon>
        <taxon>Spermatophyta</taxon>
        <taxon>Magnoliopsida</taxon>
        <taxon>eudicotyledons</taxon>
        <taxon>Gunneridae</taxon>
        <taxon>Pentapetalae</taxon>
        <taxon>asterids</taxon>
        <taxon>campanulids</taxon>
        <taxon>Asterales</taxon>
        <taxon>Asteraceae</taxon>
        <taxon>Asteroideae</taxon>
        <taxon>Anthemideae</taxon>
        <taxon>Anthemidinae</taxon>
        <taxon>Tanacetum</taxon>
    </lineage>
</organism>
<proteinExistence type="inferred from homology"/>
<evidence type="ECO:0000313" key="5">
    <source>
        <dbReference type="Proteomes" id="UP001151760"/>
    </source>
</evidence>
<dbReference type="Gene3D" id="3.40.50.300">
    <property type="entry name" value="P-loop containing nucleotide triphosphate hydrolases"/>
    <property type="match status" value="1"/>
</dbReference>
<reference evidence="4" key="2">
    <citation type="submission" date="2022-01" db="EMBL/GenBank/DDBJ databases">
        <authorList>
            <person name="Yamashiro T."/>
            <person name="Shiraishi A."/>
            <person name="Satake H."/>
            <person name="Nakayama K."/>
        </authorList>
    </citation>
    <scope>NUCLEOTIDE SEQUENCE</scope>
</reference>
<comment type="similarity">
    <text evidence="1">Belongs to the helicase family.</text>
</comment>